<proteinExistence type="predicted"/>
<accession>A0ABP0TST6</accession>
<evidence type="ECO:0000313" key="2">
    <source>
        <dbReference type="Proteomes" id="UP001497512"/>
    </source>
</evidence>
<name>A0ABP0TST6_9BRYO</name>
<evidence type="ECO:0000313" key="1">
    <source>
        <dbReference type="EMBL" id="CAK9203702.1"/>
    </source>
</evidence>
<organism evidence="1 2">
    <name type="scientific">Sphagnum troendelagicum</name>
    <dbReference type="NCBI Taxonomy" id="128251"/>
    <lineage>
        <taxon>Eukaryota</taxon>
        <taxon>Viridiplantae</taxon>
        <taxon>Streptophyta</taxon>
        <taxon>Embryophyta</taxon>
        <taxon>Bryophyta</taxon>
        <taxon>Sphagnophytina</taxon>
        <taxon>Sphagnopsida</taxon>
        <taxon>Sphagnales</taxon>
        <taxon>Sphagnaceae</taxon>
        <taxon>Sphagnum</taxon>
    </lineage>
</organism>
<reference evidence="1" key="1">
    <citation type="submission" date="2024-02" db="EMBL/GenBank/DDBJ databases">
        <authorList>
            <consortium name="ELIXIR-Norway"/>
            <consortium name="Elixir Norway"/>
        </authorList>
    </citation>
    <scope>NUCLEOTIDE SEQUENCE</scope>
</reference>
<gene>
    <name evidence="1" type="ORF">CSSPTR1EN2_LOCUS7018</name>
</gene>
<keyword evidence="2" id="KW-1185">Reference proteome</keyword>
<dbReference type="EMBL" id="OZ019906">
    <property type="protein sequence ID" value="CAK9203702.1"/>
    <property type="molecule type" value="Genomic_DNA"/>
</dbReference>
<dbReference type="Proteomes" id="UP001497512">
    <property type="component" value="Chromosome 14"/>
</dbReference>
<sequence length="102" mass="11359">MDMAEATLKKAMLLENQAALALFTISVGSLEGDKAVEYVQLRRVEEMLKPFLVPAAPTTHLSLHNEVRVEDFGEDFHNTSVGREAIQGPSLETDIPIEYELM</sequence>
<protein>
    <submittedName>
        <fullName evidence="1">Uncharacterized protein</fullName>
    </submittedName>
</protein>